<dbReference type="PANTHER" id="PTHR21064:SF6">
    <property type="entry name" value="AMINOGLYCOSIDE PHOSPHOTRANSFERASE DOMAIN-CONTAINING PROTEIN"/>
    <property type="match status" value="1"/>
</dbReference>
<dbReference type="InterPro" id="IPR008266">
    <property type="entry name" value="Tyr_kinase_AS"/>
</dbReference>
<dbReference type="SUPFAM" id="SSF56112">
    <property type="entry name" value="Protein kinase-like (PK-like)"/>
    <property type="match status" value="1"/>
</dbReference>
<evidence type="ECO:0000313" key="3">
    <source>
        <dbReference type="EMBL" id="SDC01615.1"/>
    </source>
</evidence>
<reference evidence="3 4" key="1">
    <citation type="submission" date="2016-06" db="EMBL/GenBank/DDBJ databases">
        <authorList>
            <person name="Olsen C.W."/>
            <person name="Carey S."/>
            <person name="Hinshaw L."/>
            <person name="Karasin A.I."/>
        </authorList>
    </citation>
    <scope>NUCLEOTIDE SEQUENCE [LARGE SCALE GENOMIC DNA]</scope>
    <source>
        <strain evidence="3 4">LZ-22</strain>
    </source>
</reference>
<dbReference type="OrthoDB" id="241498at2"/>
<dbReference type="GO" id="GO:0009088">
    <property type="term" value="P:threonine biosynthetic process"/>
    <property type="evidence" value="ECO:0007669"/>
    <property type="project" value="TreeGrafter"/>
</dbReference>
<dbReference type="Gene3D" id="3.90.1200.10">
    <property type="match status" value="1"/>
</dbReference>
<protein>
    <submittedName>
        <fullName evidence="3">Ser/Thr protein kinase RdoA involved in Cpx stress response, MazF antagonist</fullName>
    </submittedName>
</protein>
<dbReference type="PANTHER" id="PTHR21064">
    <property type="entry name" value="AMINOGLYCOSIDE PHOSPHOTRANSFERASE DOMAIN-CONTAINING PROTEIN-RELATED"/>
    <property type="match status" value="1"/>
</dbReference>
<comment type="similarity">
    <text evidence="1">Belongs to the pseudomonas-type ThrB family.</text>
</comment>
<name>A0A1G6I6F2_9ACTN</name>
<dbReference type="InterPro" id="IPR011009">
    <property type="entry name" value="Kinase-like_dom_sf"/>
</dbReference>
<dbReference type="Pfam" id="PF01636">
    <property type="entry name" value="APH"/>
    <property type="match status" value="1"/>
</dbReference>
<dbReference type="GO" id="GO:0004672">
    <property type="term" value="F:protein kinase activity"/>
    <property type="evidence" value="ECO:0007669"/>
    <property type="project" value="InterPro"/>
</dbReference>
<accession>A0A1G6I6F2</accession>
<keyword evidence="3" id="KW-0418">Kinase</keyword>
<sequence>MLEAVTIHDVERQITDGVAARAAASHGFTSAASIRLLAESENTSYLVTEPGTRRERSAVIRVHRGGYHDPAEIESELVWLDVLARLGTLRVVRPLETAWGERVLTFPVEGGVRHAVAFERVNGTHPDPDALTAEEFHRLGAITATLHDSVRHLRRPVSRSSWDWPHTLGASGRWGRWEDGPGMTPELVREIAPAVRLLLNRLAVYGEAAHRYGLIHGDLRTANLMVDEGGYTVIDFDDCGFGWFMYDFATAVSFRETDPRLAEWQAAWVDGYRTVRQLMRPDERMLPSFVLLRRLMLLARMGSHPSAADAVDPGGSYAEGTAVLARTYLTSAGQLTAAA</sequence>
<dbReference type="RefSeq" id="WP_092613537.1">
    <property type="nucleotide sequence ID" value="NZ_FMYF01000014.1"/>
</dbReference>
<gene>
    <name evidence="3" type="ORF">GA0111570_11436</name>
</gene>
<dbReference type="EMBL" id="FMYF01000014">
    <property type="protein sequence ID" value="SDC01615.1"/>
    <property type="molecule type" value="Genomic_DNA"/>
</dbReference>
<dbReference type="PROSITE" id="PS00109">
    <property type="entry name" value="PROTEIN_KINASE_TYR"/>
    <property type="match status" value="1"/>
</dbReference>
<evidence type="ECO:0000256" key="1">
    <source>
        <dbReference type="ARBA" id="ARBA00038240"/>
    </source>
</evidence>
<organism evidence="3 4">
    <name type="scientific">Raineyella antarctica</name>
    <dbReference type="NCBI Taxonomy" id="1577474"/>
    <lineage>
        <taxon>Bacteria</taxon>
        <taxon>Bacillati</taxon>
        <taxon>Actinomycetota</taxon>
        <taxon>Actinomycetes</taxon>
        <taxon>Propionibacteriales</taxon>
        <taxon>Propionibacteriaceae</taxon>
        <taxon>Raineyella</taxon>
    </lineage>
</organism>
<keyword evidence="3" id="KW-0808">Transferase</keyword>
<dbReference type="GO" id="GO:0004413">
    <property type="term" value="F:homoserine kinase activity"/>
    <property type="evidence" value="ECO:0007669"/>
    <property type="project" value="TreeGrafter"/>
</dbReference>
<keyword evidence="4" id="KW-1185">Reference proteome</keyword>
<evidence type="ECO:0000259" key="2">
    <source>
        <dbReference type="Pfam" id="PF01636"/>
    </source>
</evidence>
<dbReference type="InterPro" id="IPR050249">
    <property type="entry name" value="Pseudomonas-type_ThrB"/>
</dbReference>
<proteinExistence type="inferred from homology"/>
<dbReference type="STRING" id="1577474.GA0111570_11436"/>
<feature type="domain" description="Aminoglycoside phosphotransferase" evidence="2">
    <location>
        <begin position="38"/>
        <end position="276"/>
    </location>
</feature>
<dbReference type="AlphaFoldDB" id="A0A1G6I6F2"/>
<evidence type="ECO:0000313" key="4">
    <source>
        <dbReference type="Proteomes" id="UP000199086"/>
    </source>
</evidence>
<dbReference type="InterPro" id="IPR002575">
    <property type="entry name" value="Aminoglycoside_PTrfase"/>
</dbReference>
<dbReference type="Proteomes" id="UP000199086">
    <property type="component" value="Unassembled WGS sequence"/>
</dbReference>